<dbReference type="PROSITE" id="PS51405">
    <property type="entry name" value="HEME_HALOPEROXIDASE"/>
    <property type="match status" value="1"/>
</dbReference>
<dbReference type="GO" id="GO:0046872">
    <property type="term" value="F:metal ion binding"/>
    <property type="evidence" value="ECO:0007669"/>
    <property type="project" value="UniProtKB-KW"/>
</dbReference>
<evidence type="ECO:0000256" key="3">
    <source>
        <dbReference type="ARBA" id="ARBA00022617"/>
    </source>
</evidence>
<dbReference type="GO" id="GO:0016691">
    <property type="term" value="F:chloride peroxidase activity"/>
    <property type="evidence" value="ECO:0007669"/>
    <property type="project" value="UniProtKB-EC"/>
</dbReference>
<dbReference type="EMBL" id="KX289330">
    <property type="protein sequence ID" value="ANZ54414.1"/>
    <property type="molecule type" value="Genomic_DNA"/>
</dbReference>
<dbReference type="Gene3D" id="1.10.489.10">
    <property type="entry name" value="Chloroperoxidase-like"/>
    <property type="match status" value="1"/>
</dbReference>
<dbReference type="EMBL" id="KM575843">
    <property type="protein sequence ID" value="AJA36817.1"/>
    <property type="molecule type" value="Genomic_DNA"/>
</dbReference>
<evidence type="ECO:0000256" key="7">
    <source>
        <dbReference type="ARBA" id="ARBA00025795"/>
    </source>
</evidence>
<proteinExistence type="inferred from homology"/>
<reference evidence="9" key="1">
    <citation type="submission" date="2014-09" db="EMBL/GenBank/DDBJ databases">
        <title>One gene, one enzyme? - Caldariomyces fumago DSM1256 contains two chloroperoxidase genes, both encoding secreted and active enzymes.</title>
        <authorList>
            <person name="Buchhaupt M."/>
            <person name="Huettmann S."/>
            <person name="Sachs C."/>
            <person name="Bormann S."/>
            <person name="Hannappel A."/>
            <person name="Schrader J."/>
        </authorList>
    </citation>
    <scope>NUCLEOTIDE SEQUENCE</scope>
    <source>
        <strain evidence="9">DSM 1256</strain>
    </source>
</reference>
<evidence type="ECO:0000256" key="4">
    <source>
        <dbReference type="ARBA" id="ARBA00022723"/>
    </source>
</evidence>
<dbReference type="SUPFAM" id="SSF47571">
    <property type="entry name" value="Cloroperoxidase"/>
    <property type="match status" value="2"/>
</dbReference>
<keyword evidence="5 9" id="KW-0560">Oxidoreductase</keyword>
<dbReference type="InterPro" id="IPR000028">
    <property type="entry name" value="Chloroperoxidase"/>
</dbReference>
<keyword evidence="3" id="KW-0349">Heme</keyword>
<keyword evidence="4" id="KW-0479">Metal-binding</keyword>
<evidence type="ECO:0000259" key="8">
    <source>
        <dbReference type="PROSITE" id="PS51405"/>
    </source>
</evidence>
<dbReference type="Pfam" id="PF01328">
    <property type="entry name" value="Peroxidase_2"/>
    <property type="match status" value="1"/>
</dbReference>
<dbReference type="AlphaFoldDB" id="A0A0A7RMU1"/>
<evidence type="ECO:0000256" key="2">
    <source>
        <dbReference type="ARBA" id="ARBA00022559"/>
    </source>
</evidence>
<dbReference type="EC" id="1.11.1.10" evidence="9"/>
<comment type="cofactor">
    <cofactor evidence="1">
        <name>heme b</name>
        <dbReference type="ChEBI" id="CHEBI:60344"/>
    </cofactor>
</comment>
<dbReference type="PANTHER" id="PTHR33577">
    <property type="entry name" value="STERIGMATOCYSTIN BIOSYNTHESIS PEROXIDASE STCC-RELATED"/>
    <property type="match status" value="1"/>
</dbReference>
<dbReference type="PANTHER" id="PTHR33577:SF9">
    <property type="entry name" value="PEROXIDASE STCC"/>
    <property type="match status" value="1"/>
</dbReference>
<evidence type="ECO:0000256" key="6">
    <source>
        <dbReference type="ARBA" id="ARBA00023004"/>
    </source>
</evidence>
<keyword evidence="6" id="KW-0408">Iron</keyword>
<comment type="similarity">
    <text evidence="7">Belongs to the chloroperoxidase family.</text>
</comment>
<evidence type="ECO:0000313" key="9">
    <source>
        <dbReference type="EMBL" id="AJA36817.1"/>
    </source>
</evidence>
<keyword evidence="2 9" id="KW-0575">Peroxidase</keyword>
<evidence type="ECO:0000256" key="5">
    <source>
        <dbReference type="ARBA" id="ARBA00023002"/>
    </source>
</evidence>
<name>A0A0A7RMU1_LEPFU</name>
<gene>
    <name evidence="9" type="primary">CPO2</name>
    <name evidence="10" type="synonym">HTP</name>
</gene>
<reference evidence="10" key="2">
    <citation type="journal article" date="2016" name="Genome Announc.">
        <title>Draft Genome Sequence of the Chloroperoxidase-Producing Fungus Caldariomyces fumago Woronichin DSM1256.</title>
        <authorList>
            <person name="Kellner H."/>
            <person name="Pecyna M.J."/>
            <person name="Buchhaupt M."/>
            <person name="Ullrich R."/>
            <person name="Hofrichter M."/>
        </authorList>
    </citation>
    <scope>NUCLEOTIDE SEQUENCE</scope>
</reference>
<feature type="domain" description="Heme haloperoxidase family profile" evidence="8">
    <location>
        <begin position="36"/>
        <end position="265"/>
    </location>
</feature>
<dbReference type="BRENDA" id="1.11.1.10">
    <property type="organism ID" value="1053"/>
</dbReference>
<evidence type="ECO:0000313" key="10">
    <source>
        <dbReference type="EMBL" id="ANZ54414.1"/>
    </source>
</evidence>
<organism evidence="9">
    <name type="scientific">Leptoxyphium fumago</name>
    <name type="common">Caldariomyces fumago</name>
    <dbReference type="NCBI Taxonomy" id="5474"/>
    <lineage>
        <taxon>Eukaryota</taxon>
        <taxon>Fungi</taxon>
        <taxon>Dikarya</taxon>
        <taxon>Ascomycota</taxon>
        <taxon>Pezizomycotina</taxon>
        <taxon>Dothideomycetes</taxon>
        <taxon>Dothideomycetidae</taxon>
        <taxon>Capnodiales</taxon>
        <taxon>Capnodiaceae</taxon>
        <taxon>Leptoxyphium</taxon>
    </lineage>
</organism>
<accession>A0A0A7RMU1</accession>
<protein>
    <submittedName>
        <fullName evidence="9">Chloroperoxidase</fullName>
        <ecNumber evidence="9">1.11.1.10</ecNumber>
    </submittedName>
    <submittedName>
        <fullName evidence="10">Heme-thiolate peroxidase HTP2</fullName>
    </submittedName>
</protein>
<dbReference type="InterPro" id="IPR036851">
    <property type="entry name" value="Chloroperoxidase-like_sf"/>
</dbReference>
<sequence length="376" mass="41117">MFSKILPLVGVAAALPHWLQLRQEPNSGIGYPYDNHTKPYVHPGPHDSRAPCPALNALANHGYIPHNGRAITKENLQNAFLEHMGIGNSVIALALTNAFVVCEYVTGQDCGDTLVNLTLLSEPHAFEHDHSFSRKDYKQGVSNFNEIVDNRNFDLSTFETSLDVVAGQTHFGYAEMNQIRLQRESLSNEADFPGWFTESKPIQEVEAGFIFALVSDFNLPDNDENPLVRVDWWKYWFINESFPYHLGWHPPTPAREIEFVTSASSAILAAAVTSTPSSLPSGAIGPGAEAVPLSFASTMTPFLLATDIPYFAHPTLGPNDKREAAPAPAATTSTATFKNPYLEPIGTQDIKNQQAYVSSKAAAMSSAMAVNKARSL</sequence>
<evidence type="ECO:0000256" key="1">
    <source>
        <dbReference type="ARBA" id="ARBA00001970"/>
    </source>
</evidence>